<feature type="transmembrane region" description="Helical" evidence="1">
    <location>
        <begin position="16"/>
        <end position="41"/>
    </location>
</feature>
<comment type="caution">
    <text evidence="2">The sequence shown here is derived from an EMBL/GenBank/DDBJ whole genome shotgun (WGS) entry which is preliminary data.</text>
</comment>
<dbReference type="EMBL" id="JAZDWU010000002">
    <property type="protein sequence ID" value="KAL0009681.1"/>
    <property type="molecule type" value="Genomic_DNA"/>
</dbReference>
<keyword evidence="1" id="KW-0812">Transmembrane</keyword>
<gene>
    <name evidence="2" type="ORF">SO802_004789</name>
</gene>
<accession>A0AAW2DLV9</accession>
<evidence type="ECO:0000313" key="2">
    <source>
        <dbReference type="EMBL" id="KAL0009681.1"/>
    </source>
</evidence>
<dbReference type="Proteomes" id="UP001459277">
    <property type="component" value="Unassembled WGS sequence"/>
</dbReference>
<keyword evidence="3" id="KW-1185">Reference proteome</keyword>
<evidence type="ECO:0000256" key="1">
    <source>
        <dbReference type="SAM" id="Phobius"/>
    </source>
</evidence>
<sequence>MLIGVLVKRVYGLRTWFGFILVLWFRVYMVSKLGVCGFWVLAETGILQQVQGFRTFAFSHIKRQGNFPAHVLAQHACNIDEDVIWLEECPSQIETACAQDVCGSNIHE</sequence>
<keyword evidence="1" id="KW-0472">Membrane</keyword>
<keyword evidence="1" id="KW-1133">Transmembrane helix</keyword>
<proteinExistence type="predicted"/>
<evidence type="ECO:0008006" key="4">
    <source>
        <dbReference type="Google" id="ProtNLM"/>
    </source>
</evidence>
<protein>
    <recommendedName>
        <fullName evidence="4">RNase H type-1 domain-containing protein</fullName>
    </recommendedName>
</protein>
<evidence type="ECO:0000313" key="3">
    <source>
        <dbReference type="Proteomes" id="UP001459277"/>
    </source>
</evidence>
<name>A0AAW2DLV9_9ROSI</name>
<organism evidence="2 3">
    <name type="scientific">Lithocarpus litseifolius</name>
    <dbReference type="NCBI Taxonomy" id="425828"/>
    <lineage>
        <taxon>Eukaryota</taxon>
        <taxon>Viridiplantae</taxon>
        <taxon>Streptophyta</taxon>
        <taxon>Embryophyta</taxon>
        <taxon>Tracheophyta</taxon>
        <taxon>Spermatophyta</taxon>
        <taxon>Magnoliopsida</taxon>
        <taxon>eudicotyledons</taxon>
        <taxon>Gunneridae</taxon>
        <taxon>Pentapetalae</taxon>
        <taxon>rosids</taxon>
        <taxon>fabids</taxon>
        <taxon>Fagales</taxon>
        <taxon>Fagaceae</taxon>
        <taxon>Lithocarpus</taxon>
    </lineage>
</organism>
<reference evidence="2 3" key="1">
    <citation type="submission" date="2024-01" db="EMBL/GenBank/DDBJ databases">
        <title>A telomere-to-telomere, gap-free genome of sweet tea (Lithocarpus litseifolius).</title>
        <authorList>
            <person name="Zhou J."/>
        </authorList>
    </citation>
    <scope>NUCLEOTIDE SEQUENCE [LARGE SCALE GENOMIC DNA]</scope>
    <source>
        <strain evidence="2">Zhou-2022a</strain>
        <tissue evidence="2">Leaf</tissue>
    </source>
</reference>
<dbReference type="AlphaFoldDB" id="A0AAW2DLV9"/>